<dbReference type="InterPro" id="IPR002397">
    <property type="entry name" value="Cyt_P450_B"/>
</dbReference>
<dbReference type="EMBL" id="JASVWF010000003">
    <property type="protein sequence ID" value="MDL5157113.1"/>
    <property type="molecule type" value="Genomic_DNA"/>
</dbReference>
<dbReference type="InterPro" id="IPR036396">
    <property type="entry name" value="Cyt_P450_sf"/>
</dbReference>
<gene>
    <name evidence="3" type="ORF">QRT03_14185</name>
</gene>
<dbReference type="RefSeq" id="WP_286053517.1">
    <property type="nucleotide sequence ID" value="NZ_JASVWF010000003.1"/>
</dbReference>
<keyword evidence="2" id="KW-0560">Oxidoreductase</keyword>
<comment type="caution">
    <text evidence="3">The sequence shown here is derived from an EMBL/GenBank/DDBJ whole genome shotgun (WGS) entry which is preliminary data.</text>
</comment>
<dbReference type="PANTHER" id="PTHR46696:SF1">
    <property type="entry name" value="CYTOCHROME P450 YJIB-RELATED"/>
    <property type="match status" value="1"/>
</dbReference>
<keyword evidence="2" id="KW-0479">Metal-binding</keyword>
<evidence type="ECO:0000256" key="2">
    <source>
        <dbReference type="RuleBase" id="RU000461"/>
    </source>
</evidence>
<reference evidence="3 4" key="1">
    <citation type="submission" date="2023-06" db="EMBL/GenBank/DDBJ databases">
        <title>Actinomycetospora Odt1-22.</title>
        <authorList>
            <person name="Supong K."/>
        </authorList>
    </citation>
    <scope>NUCLEOTIDE SEQUENCE [LARGE SCALE GENOMIC DNA]</scope>
    <source>
        <strain evidence="3 4">Odt1-22</strain>
    </source>
</reference>
<dbReference type="PROSITE" id="PS00086">
    <property type="entry name" value="CYTOCHROME_P450"/>
    <property type="match status" value="1"/>
</dbReference>
<evidence type="ECO:0000256" key="1">
    <source>
        <dbReference type="ARBA" id="ARBA00010617"/>
    </source>
</evidence>
<dbReference type="PANTHER" id="PTHR46696">
    <property type="entry name" value="P450, PUTATIVE (EUROFUNG)-RELATED"/>
    <property type="match status" value="1"/>
</dbReference>
<dbReference type="SUPFAM" id="SSF48264">
    <property type="entry name" value="Cytochrome P450"/>
    <property type="match status" value="1"/>
</dbReference>
<dbReference type="Gene3D" id="1.10.630.10">
    <property type="entry name" value="Cytochrome P450"/>
    <property type="match status" value="1"/>
</dbReference>
<keyword evidence="2" id="KW-0408">Iron</keyword>
<keyword evidence="4" id="KW-1185">Reference proteome</keyword>
<keyword evidence="2" id="KW-0503">Monooxygenase</keyword>
<evidence type="ECO:0000313" key="4">
    <source>
        <dbReference type="Proteomes" id="UP001231924"/>
    </source>
</evidence>
<dbReference type="Proteomes" id="UP001231924">
    <property type="component" value="Unassembled WGS sequence"/>
</dbReference>
<organism evidence="3 4">
    <name type="scientific">Actinomycetospora termitidis</name>
    <dbReference type="NCBI Taxonomy" id="3053470"/>
    <lineage>
        <taxon>Bacteria</taxon>
        <taxon>Bacillati</taxon>
        <taxon>Actinomycetota</taxon>
        <taxon>Actinomycetes</taxon>
        <taxon>Pseudonocardiales</taxon>
        <taxon>Pseudonocardiaceae</taxon>
        <taxon>Actinomycetospora</taxon>
    </lineage>
</organism>
<protein>
    <submittedName>
        <fullName evidence="3">Cytochrome P450</fullName>
    </submittedName>
</protein>
<name>A0ABT7M932_9PSEU</name>
<dbReference type="InterPro" id="IPR017972">
    <property type="entry name" value="Cyt_P450_CS"/>
</dbReference>
<proteinExistence type="inferred from homology"/>
<comment type="similarity">
    <text evidence="1 2">Belongs to the cytochrome P450 family.</text>
</comment>
<accession>A0ABT7M932</accession>
<sequence>MIGVDAPVLDVDPFALDVLADPLPADTAIREAAPVVFLPAHGLYATGRHALVSAAFRDAATFSSAAGTGLADIRRGEGWRPPSVLLDTDPPEHDAARRVMNRVLSPRALAELEERFAVVAADLVDEACEQGELDAAGIAERFPLTVLPDAVGMASEGRDHLLPYAALNFESMGPPGVLRDAAERGAAVGAGEWSTAREYVTWQMRREALSDDGIGAAIYAFADRGDVTEADAGLLVRSFLSAGIDTTVLALASVVHELARRPEVWALLRDDPSRVRAVFDEGMRLHTPSPVIGRTTTRPVELDGVTVPADARVLLCLGAANRDPRRFADPDAFDPFRTAGAVTFGAGVHNCVGQAIARLEAQALLGELARRVERIEPAGESVPRLSNWLRGFSSVPVRLVPSSKEAP</sequence>
<dbReference type="PRINTS" id="PR00359">
    <property type="entry name" value="BP450"/>
</dbReference>
<keyword evidence="2" id="KW-0349">Heme</keyword>
<dbReference type="PRINTS" id="PR00385">
    <property type="entry name" value="P450"/>
</dbReference>
<dbReference type="InterPro" id="IPR001128">
    <property type="entry name" value="Cyt_P450"/>
</dbReference>
<evidence type="ECO:0000313" key="3">
    <source>
        <dbReference type="EMBL" id="MDL5157113.1"/>
    </source>
</evidence>
<dbReference type="Pfam" id="PF00067">
    <property type="entry name" value="p450"/>
    <property type="match status" value="1"/>
</dbReference>